<feature type="region of interest" description="Disordered" evidence="3">
    <location>
        <begin position="323"/>
        <end position="378"/>
    </location>
</feature>
<organism evidence="5 7">
    <name type="scientific">Ficus carica</name>
    <name type="common">Common fig</name>
    <dbReference type="NCBI Taxonomy" id="3494"/>
    <lineage>
        <taxon>Eukaryota</taxon>
        <taxon>Viridiplantae</taxon>
        <taxon>Streptophyta</taxon>
        <taxon>Embryophyta</taxon>
        <taxon>Tracheophyta</taxon>
        <taxon>Spermatophyta</taxon>
        <taxon>Magnoliopsida</taxon>
        <taxon>eudicotyledons</taxon>
        <taxon>Gunneridae</taxon>
        <taxon>Pentapetalae</taxon>
        <taxon>rosids</taxon>
        <taxon>fabids</taxon>
        <taxon>Rosales</taxon>
        <taxon>Moraceae</taxon>
        <taxon>Ficeae</taxon>
        <taxon>Ficus</taxon>
    </lineage>
</organism>
<protein>
    <recommendedName>
        <fullName evidence="4">C-JID domain-containing protein</fullName>
    </recommendedName>
</protein>
<dbReference type="Proteomes" id="UP001187192">
    <property type="component" value="Unassembled WGS sequence"/>
</dbReference>
<evidence type="ECO:0000259" key="4">
    <source>
        <dbReference type="Pfam" id="PF20160"/>
    </source>
</evidence>
<accession>A0AA88JAJ3</accession>
<comment type="caution">
    <text evidence="5">The sequence shown here is derived from an EMBL/GenBank/DDBJ whole genome shotgun (WGS) entry which is preliminary data.</text>
</comment>
<feature type="compositionally biased region" description="Basic and acidic residues" evidence="3">
    <location>
        <begin position="340"/>
        <end position="357"/>
    </location>
</feature>
<reference evidence="5" key="1">
    <citation type="submission" date="2023-07" db="EMBL/GenBank/DDBJ databases">
        <title>draft genome sequence of fig (Ficus carica).</title>
        <authorList>
            <person name="Takahashi T."/>
            <person name="Nishimura K."/>
        </authorList>
    </citation>
    <scope>NUCLEOTIDE SEQUENCE</scope>
</reference>
<dbReference type="PANTHER" id="PTHR47186:SF3">
    <property type="entry name" value="OS09G0267800 PROTEIN"/>
    <property type="match status" value="1"/>
</dbReference>
<feature type="domain" description="C-JID" evidence="4">
    <location>
        <begin position="249"/>
        <end position="274"/>
    </location>
</feature>
<keyword evidence="2" id="KW-0677">Repeat</keyword>
<evidence type="ECO:0000256" key="1">
    <source>
        <dbReference type="ARBA" id="ARBA00022614"/>
    </source>
</evidence>
<dbReference type="InterPro" id="IPR045344">
    <property type="entry name" value="C-JID"/>
</dbReference>
<keyword evidence="1" id="KW-0433">Leucine-rich repeat</keyword>
<dbReference type="AlphaFoldDB" id="A0AA88JAJ3"/>
<evidence type="ECO:0000256" key="3">
    <source>
        <dbReference type="SAM" id="MobiDB-lite"/>
    </source>
</evidence>
<evidence type="ECO:0000256" key="2">
    <source>
        <dbReference type="ARBA" id="ARBA00022737"/>
    </source>
</evidence>
<dbReference type="EMBL" id="BTGU01000360">
    <property type="protein sequence ID" value="GMN66758.1"/>
    <property type="molecule type" value="Genomic_DNA"/>
</dbReference>
<dbReference type="Gene3D" id="3.80.10.10">
    <property type="entry name" value="Ribonuclease Inhibitor"/>
    <property type="match status" value="2"/>
</dbReference>
<keyword evidence="7" id="KW-1185">Reference proteome</keyword>
<gene>
    <name evidence="5" type="ORF">TIFTF001_035805</name>
    <name evidence="6" type="ORF">TIFTF001_035821</name>
</gene>
<name>A0AA88JAJ3_FICCA</name>
<dbReference type="SUPFAM" id="SSF52058">
    <property type="entry name" value="L domain-like"/>
    <property type="match status" value="1"/>
</dbReference>
<evidence type="ECO:0000313" key="7">
    <source>
        <dbReference type="Proteomes" id="UP001187192"/>
    </source>
</evidence>
<proteinExistence type="predicted"/>
<evidence type="ECO:0000313" key="6">
    <source>
        <dbReference type="EMBL" id="GMN66758.1"/>
    </source>
</evidence>
<dbReference type="Pfam" id="PF20160">
    <property type="entry name" value="C-JID"/>
    <property type="match status" value="1"/>
</dbReference>
<sequence length="378" mass="42445">MRLEKLIKLDLSYSEQLTQLPNPCQFPNLESLNLESYSSLLKVPSYFQNFDKLTTVNLSGNSNLKNLTAIPQGIKSLSLEDSRIEELPPIIGSRDKLVSLFLMNCKGLKNLPSNLHKLQFLHQLNLHGCYSLDNLPALPTNITYLSLNGTAIEQVPWQIGDLTNLQTLDLGNCRRLKTVPKISMPVAQCLLDYNPPSFGEFTFMNSVELDENARSHIMAYAQLRILLIGALLARPGPHHEEPNLIVCCLGNEIPKWFNYQSEGSSLSIKLPPKWESGHPCLHNATEASFEFYPLGFLMNPVHHCYVKKCGVCLMYAQDSSAGLDQDVGEPKVGESSTSQRPREVSEPRGSRVVILHEEEAEEEPMPERTRNNNSNLLF</sequence>
<dbReference type="PANTHER" id="PTHR47186">
    <property type="entry name" value="LEUCINE-RICH REPEAT-CONTAINING PROTEIN 57"/>
    <property type="match status" value="1"/>
</dbReference>
<evidence type="ECO:0000313" key="5">
    <source>
        <dbReference type="EMBL" id="GMN66742.1"/>
    </source>
</evidence>
<dbReference type="InterPro" id="IPR032675">
    <property type="entry name" value="LRR_dom_sf"/>
</dbReference>
<dbReference type="EMBL" id="BTGU01000358">
    <property type="protein sequence ID" value="GMN66742.1"/>
    <property type="molecule type" value="Genomic_DNA"/>
</dbReference>